<dbReference type="AlphaFoldDB" id="A0A5C3QNS1"/>
<protein>
    <submittedName>
        <fullName evidence="1">Uncharacterized protein</fullName>
    </submittedName>
</protein>
<keyword evidence="2" id="KW-1185">Reference proteome</keyword>
<sequence length="244" mass="26380">MTMPCEKWNDVASRTGMRRRGFSLEYSRLLGFYFLRIPVAPAPAGGLGVIWAAAALQAGYLLYSAPLLIGVHPVVHSVNSNGDDDSPQQRSGAYNLCLNSWTSTGPVMIGLDSTGLELGRNDCHGLSAKSSLALSAWVEHQFNLNQLSNGRTISCAWVWPGPWNGHVEAAEMNFDHLISGEGRVGWMGFSNVPGTPSLIQFSTRRNGNSFERVPSVHSFVADPRAVVRLGGCNHTSEGPSFFSS</sequence>
<proteinExistence type="predicted"/>
<name>A0A5C3QNS1_9AGAR</name>
<reference evidence="1 2" key="1">
    <citation type="journal article" date="2019" name="Nat. Ecol. Evol.">
        <title>Megaphylogeny resolves global patterns of mushroom evolution.</title>
        <authorList>
            <person name="Varga T."/>
            <person name="Krizsan K."/>
            <person name="Foldi C."/>
            <person name="Dima B."/>
            <person name="Sanchez-Garcia M."/>
            <person name="Sanchez-Ramirez S."/>
            <person name="Szollosi G.J."/>
            <person name="Szarkandi J.G."/>
            <person name="Papp V."/>
            <person name="Albert L."/>
            <person name="Andreopoulos W."/>
            <person name="Angelini C."/>
            <person name="Antonin V."/>
            <person name="Barry K.W."/>
            <person name="Bougher N.L."/>
            <person name="Buchanan P."/>
            <person name="Buyck B."/>
            <person name="Bense V."/>
            <person name="Catcheside P."/>
            <person name="Chovatia M."/>
            <person name="Cooper J."/>
            <person name="Damon W."/>
            <person name="Desjardin D."/>
            <person name="Finy P."/>
            <person name="Geml J."/>
            <person name="Haridas S."/>
            <person name="Hughes K."/>
            <person name="Justo A."/>
            <person name="Karasinski D."/>
            <person name="Kautmanova I."/>
            <person name="Kiss B."/>
            <person name="Kocsube S."/>
            <person name="Kotiranta H."/>
            <person name="LaButti K.M."/>
            <person name="Lechner B.E."/>
            <person name="Liimatainen K."/>
            <person name="Lipzen A."/>
            <person name="Lukacs Z."/>
            <person name="Mihaltcheva S."/>
            <person name="Morgado L.N."/>
            <person name="Niskanen T."/>
            <person name="Noordeloos M.E."/>
            <person name="Ohm R.A."/>
            <person name="Ortiz-Santana B."/>
            <person name="Ovrebo C."/>
            <person name="Racz N."/>
            <person name="Riley R."/>
            <person name="Savchenko A."/>
            <person name="Shiryaev A."/>
            <person name="Soop K."/>
            <person name="Spirin V."/>
            <person name="Szebenyi C."/>
            <person name="Tomsovsky M."/>
            <person name="Tulloss R.E."/>
            <person name="Uehling J."/>
            <person name="Grigoriev I.V."/>
            <person name="Vagvolgyi C."/>
            <person name="Papp T."/>
            <person name="Martin F.M."/>
            <person name="Miettinen O."/>
            <person name="Hibbett D.S."/>
            <person name="Nagy L.G."/>
        </authorList>
    </citation>
    <scope>NUCLEOTIDE SEQUENCE [LARGE SCALE GENOMIC DNA]</scope>
    <source>
        <strain evidence="1 2">CBS 309.79</strain>
    </source>
</reference>
<organism evidence="1 2">
    <name type="scientific">Pterulicium gracile</name>
    <dbReference type="NCBI Taxonomy" id="1884261"/>
    <lineage>
        <taxon>Eukaryota</taxon>
        <taxon>Fungi</taxon>
        <taxon>Dikarya</taxon>
        <taxon>Basidiomycota</taxon>
        <taxon>Agaricomycotina</taxon>
        <taxon>Agaricomycetes</taxon>
        <taxon>Agaricomycetidae</taxon>
        <taxon>Agaricales</taxon>
        <taxon>Pleurotineae</taxon>
        <taxon>Pterulaceae</taxon>
        <taxon>Pterulicium</taxon>
    </lineage>
</organism>
<accession>A0A5C3QNS1</accession>
<dbReference type="EMBL" id="ML178820">
    <property type="protein sequence ID" value="TFL03635.1"/>
    <property type="molecule type" value="Genomic_DNA"/>
</dbReference>
<evidence type="ECO:0000313" key="1">
    <source>
        <dbReference type="EMBL" id="TFL03635.1"/>
    </source>
</evidence>
<gene>
    <name evidence="1" type="ORF">BDV98DRAFT_581542</name>
</gene>
<evidence type="ECO:0000313" key="2">
    <source>
        <dbReference type="Proteomes" id="UP000305067"/>
    </source>
</evidence>
<dbReference type="Proteomes" id="UP000305067">
    <property type="component" value="Unassembled WGS sequence"/>
</dbReference>